<gene>
    <name evidence="1" type="ORF">MRB53_016404</name>
</gene>
<accession>A0ACC2M244</accession>
<reference evidence="1 2" key="1">
    <citation type="journal article" date="2022" name="Hortic Res">
        <title>A haplotype resolved chromosomal level avocado genome allows analysis of novel avocado genes.</title>
        <authorList>
            <person name="Nath O."/>
            <person name="Fletcher S.J."/>
            <person name="Hayward A."/>
            <person name="Shaw L.M."/>
            <person name="Masouleh A.K."/>
            <person name="Furtado A."/>
            <person name="Henry R.J."/>
            <person name="Mitter N."/>
        </authorList>
    </citation>
    <scope>NUCLEOTIDE SEQUENCE [LARGE SCALE GENOMIC DNA]</scope>
    <source>
        <strain evidence="2">cv. Hass</strain>
    </source>
</reference>
<keyword evidence="2" id="KW-1185">Reference proteome</keyword>
<evidence type="ECO:0000313" key="1">
    <source>
        <dbReference type="EMBL" id="KAJ8639710.1"/>
    </source>
</evidence>
<comment type="caution">
    <text evidence="1">The sequence shown here is derived from an EMBL/GenBank/DDBJ whole genome shotgun (WGS) entry which is preliminary data.</text>
</comment>
<organism evidence="1 2">
    <name type="scientific">Persea americana</name>
    <name type="common">Avocado</name>
    <dbReference type="NCBI Taxonomy" id="3435"/>
    <lineage>
        <taxon>Eukaryota</taxon>
        <taxon>Viridiplantae</taxon>
        <taxon>Streptophyta</taxon>
        <taxon>Embryophyta</taxon>
        <taxon>Tracheophyta</taxon>
        <taxon>Spermatophyta</taxon>
        <taxon>Magnoliopsida</taxon>
        <taxon>Magnoliidae</taxon>
        <taxon>Laurales</taxon>
        <taxon>Lauraceae</taxon>
        <taxon>Persea</taxon>
    </lineage>
</organism>
<evidence type="ECO:0000313" key="2">
    <source>
        <dbReference type="Proteomes" id="UP001234297"/>
    </source>
</evidence>
<dbReference type="EMBL" id="CM056813">
    <property type="protein sequence ID" value="KAJ8639710.1"/>
    <property type="molecule type" value="Genomic_DNA"/>
</dbReference>
<name>A0ACC2M244_PERAE</name>
<protein>
    <submittedName>
        <fullName evidence="1">Uncharacterized protein</fullName>
    </submittedName>
</protein>
<dbReference type="Proteomes" id="UP001234297">
    <property type="component" value="Chromosome 5"/>
</dbReference>
<sequence length="112" mass="12309">MGKAFRSKGDRLTAVHLLRPPVDVQIPLGRILSEEEPTIGVAQLLKNIEAFASGWNSSDSGFQVTDSNSVESVSGLMSGFLVAIENYHGAHYLEAILDRKTKEATLLIRKWL</sequence>
<proteinExistence type="predicted"/>